<evidence type="ECO:0000313" key="3">
    <source>
        <dbReference type="Proteomes" id="UP000623608"/>
    </source>
</evidence>
<protein>
    <submittedName>
        <fullName evidence="2">Uncharacterized protein</fullName>
    </submittedName>
</protein>
<proteinExistence type="predicted"/>
<name>A0A919NL15_9ACTN</name>
<evidence type="ECO:0000256" key="1">
    <source>
        <dbReference type="SAM" id="Coils"/>
    </source>
</evidence>
<keyword evidence="1" id="KW-0175">Coiled coil</keyword>
<organism evidence="2 3">
    <name type="scientific">Paractinoplanes tereljensis</name>
    <dbReference type="NCBI Taxonomy" id="571912"/>
    <lineage>
        <taxon>Bacteria</taxon>
        <taxon>Bacillati</taxon>
        <taxon>Actinomycetota</taxon>
        <taxon>Actinomycetes</taxon>
        <taxon>Micromonosporales</taxon>
        <taxon>Micromonosporaceae</taxon>
        <taxon>Paractinoplanes</taxon>
    </lineage>
</organism>
<keyword evidence="3" id="KW-1185">Reference proteome</keyword>
<comment type="caution">
    <text evidence="2">The sequence shown here is derived from an EMBL/GenBank/DDBJ whole genome shotgun (WGS) entry which is preliminary data.</text>
</comment>
<reference evidence="2" key="1">
    <citation type="submission" date="2021-01" db="EMBL/GenBank/DDBJ databases">
        <title>Whole genome shotgun sequence of Actinoplanes tereljensis NBRC 105297.</title>
        <authorList>
            <person name="Komaki H."/>
            <person name="Tamura T."/>
        </authorList>
    </citation>
    <scope>NUCLEOTIDE SEQUENCE</scope>
    <source>
        <strain evidence="2">NBRC 105297</strain>
    </source>
</reference>
<accession>A0A919NL15</accession>
<dbReference type="Proteomes" id="UP000623608">
    <property type="component" value="Unassembled WGS sequence"/>
</dbReference>
<feature type="coiled-coil region" evidence="1">
    <location>
        <begin position="63"/>
        <end position="90"/>
    </location>
</feature>
<evidence type="ECO:0000313" key="2">
    <source>
        <dbReference type="EMBL" id="GIF20070.1"/>
    </source>
</evidence>
<dbReference type="EMBL" id="BOMY01000020">
    <property type="protein sequence ID" value="GIF20070.1"/>
    <property type="molecule type" value="Genomic_DNA"/>
</dbReference>
<sequence>MAMYKSRIRGSRVNSRRWRIGAVVAVAITVTGVGLGVASAAEGTPTIVCPQVKIGVAVPAQAQADVNSNLQLLDKQIAEANNRLAATKGQGGNNFVQNSILGPLKDKRVSTINRIEIAIGRFANKPNLNAEQLGVCTVSQNGNGNAQPVATTAPAAAVPGANLGILTNSCDTSKLLAHDGFQKGDRCVSTEFGEVASAANDASLLITQSPPVVKVNTPFTLKVSTRNLIRDRFLAAGAGGYYVESSVLQNGIVRGHFHTACRMLSSTKVAPDPAPVPAFFVATEDKQGGKAPDTVTIQVAGLPTSGTAQCASWAGDGSHRIPMMERANQTPAFDAVKLRVVN</sequence>
<dbReference type="AlphaFoldDB" id="A0A919NL15"/>
<gene>
    <name evidence="2" type="ORF">Ate02nite_28000</name>
</gene>